<proteinExistence type="predicted"/>
<protein>
    <recommendedName>
        <fullName evidence="3">DNA-directed DNA polymerase</fullName>
    </recommendedName>
</protein>
<keyword evidence="2" id="KW-1185">Reference proteome</keyword>
<dbReference type="InterPro" id="IPR023211">
    <property type="entry name" value="DNA_pol_palm_dom_sf"/>
</dbReference>
<gene>
    <name evidence="1" type="ORF">AGLY_011982</name>
</gene>
<accession>A0A6G0TAG6</accession>
<dbReference type="GO" id="GO:0071897">
    <property type="term" value="P:DNA biosynthetic process"/>
    <property type="evidence" value="ECO:0007669"/>
    <property type="project" value="UniProtKB-ARBA"/>
</dbReference>
<sequence length="320" mass="38064">MIRGKRPRGRPRKRWKDSVKEVLEEIGGDWEQAYNREQWKELVLAAKRKTMESMRKRLHIDLVSCPRRFQKLVNRSTFKYMTSYNENISTVSLDNKFIDFCQSIYIGFSVLDISKTPMYEYHYDVMRRQYNDNISLMYTDTDSLVYFIQTDDFYNDLECNPNLLDRMDTSNLPHDHPCFITERKKVPGLFSDETDGRIMSEFCALRAKSYAYKIEGDDKIKAKGIGPHVVKNHMTFEHHRQYLFRDNGLDVYRQNISIRSFNHQLVTVSNNKLTYSCFDDKRHVLEDKVHTLAHGHYLIEEAEELELEAEIVEMMDREGY</sequence>
<evidence type="ECO:0008006" key="3">
    <source>
        <dbReference type="Google" id="ProtNLM"/>
    </source>
</evidence>
<dbReference type="Proteomes" id="UP000475862">
    <property type="component" value="Unassembled WGS sequence"/>
</dbReference>
<dbReference type="SUPFAM" id="SSF56672">
    <property type="entry name" value="DNA/RNA polymerases"/>
    <property type="match status" value="1"/>
</dbReference>
<dbReference type="Gene3D" id="3.90.1600.10">
    <property type="entry name" value="Palm domain of DNA polymerase"/>
    <property type="match status" value="1"/>
</dbReference>
<name>A0A6G0TAG6_APHGL</name>
<dbReference type="PANTHER" id="PTHR31511:SF12">
    <property type="entry name" value="RHO TERMINATION FACTOR N-TERMINAL DOMAIN-CONTAINING PROTEIN"/>
    <property type="match status" value="1"/>
</dbReference>
<dbReference type="OrthoDB" id="6600300at2759"/>
<dbReference type="PANTHER" id="PTHR31511">
    <property type="entry name" value="PROTEIN CBG23764"/>
    <property type="match status" value="1"/>
</dbReference>
<evidence type="ECO:0000313" key="2">
    <source>
        <dbReference type="Proteomes" id="UP000475862"/>
    </source>
</evidence>
<reference evidence="1 2" key="1">
    <citation type="submission" date="2019-08" db="EMBL/GenBank/DDBJ databases">
        <title>The genome of the soybean aphid Biotype 1, its phylome, world population structure and adaptation to the North American continent.</title>
        <authorList>
            <person name="Giordano R."/>
            <person name="Donthu R.K."/>
            <person name="Hernandez A.G."/>
            <person name="Wright C.L."/>
            <person name="Zimin A.V."/>
        </authorList>
    </citation>
    <scope>NUCLEOTIDE SEQUENCE [LARGE SCALE GENOMIC DNA]</scope>
    <source>
        <tissue evidence="1">Whole aphids</tissue>
    </source>
</reference>
<comment type="caution">
    <text evidence="1">The sequence shown here is derived from an EMBL/GenBank/DDBJ whole genome shotgun (WGS) entry which is preliminary data.</text>
</comment>
<dbReference type="InterPro" id="IPR043502">
    <property type="entry name" value="DNA/RNA_pol_sf"/>
</dbReference>
<evidence type="ECO:0000313" key="1">
    <source>
        <dbReference type="EMBL" id="KAE9529186.1"/>
    </source>
</evidence>
<dbReference type="EMBL" id="VYZN01000046">
    <property type="protein sequence ID" value="KAE9529186.1"/>
    <property type="molecule type" value="Genomic_DNA"/>
</dbReference>
<dbReference type="AlphaFoldDB" id="A0A6G0TAG6"/>
<organism evidence="1 2">
    <name type="scientific">Aphis glycines</name>
    <name type="common">Soybean aphid</name>
    <dbReference type="NCBI Taxonomy" id="307491"/>
    <lineage>
        <taxon>Eukaryota</taxon>
        <taxon>Metazoa</taxon>
        <taxon>Ecdysozoa</taxon>
        <taxon>Arthropoda</taxon>
        <taxon>Hexapoda</taxon>
        <taxon>Insecta</taxon>
        <taxon>Pterygota</taxon>
        <taxon>Neoptera</taxon>
        <taxon>Paraneoptera</taxon>
        <taxon>Hemiptera</taxon>
        <taxon>Sternorrhyncha</taxon>
        <taxon>Aphidomorpha</taxon>
        <taxon>Aphidoidea</taxon>
        <taxon>Aphididae</taxon>
        <taxon>Aphidini</taxon>
        <taxon>Aphis</taxon>
        <taxon>Aphis</taxon>
    </lineage>
</organism>